<protein>
    <recommendedName>
        <fullName evidence="3">PA14 domain-containing protein</fullName>
    </recommendedName>
</protein>
<keyword evidence="2" id="KW-0732">Signal</keyword>
<dbReference type="Proteomes" id="UP000830055">
    <property type="component" value="Chromosome"/>
</dbReference>
<evidence type="ECO:0000259" key="3">
    <source>
        <dbReference type="PROSITE" id="PS51820"/>
    </source>
</evidence>
<dbReference type="RefSeq" id="WP_284153968.1">
    <property type="nucleotide sequence ID" value="NZ_AP025516.1"/>
</dbReference>
<sequence length="1949" mass="215153">MHKNIKPFVCFLGILGLCLPGIRPSWAAVGADYVAVPPFISSGAPPLVMLVMGRDHKLYYEAYNDASDLNEDGILDIRYTPSIDYYGYFDSYKCYVYNSAATQPRFDPVSETDDKTCSGAGQWSGDFLNYLTMSRMDTMRKVLYGGYRSTDTTTETVLQRVFIPQDAHSWGKEYTSVAIDGYDIADYTPFTAPPTGSGLRHLFASTTLVGSSSPPLLRYALNNPNRIWQWVAKESPVADNSIQVTGGTFPAHPNNHDEFETLVMNYAHAGNLFGEGPWLNYTARNQQSQRYPSPSSTDFGAIDGAGNPFGNDYNPYDANDADQERYLAIFTGLLEISAAGTYYFGVDGDDAVEVIIDGGTPNERVIGYYGAHGADGTTTGGIPTHVGSIDFEANSTHTIEFRMEEATGGDRYYLYWNGPDSGNAWQITPAQKFSDLRVATYRLRPQESLIVDRHVRVKVCDPSIGLEANCKQYPNGQYKPIGLLQRHGESNRMYFGLMTGSYAKNTSAGVLRKNIGEISDEIIANTGQFNTSTNGIIQTINKLRIFGYNYSVHNYNLNCGWITSGPMTEGQCRDWGNPIGEMMYESLRYFAGKAAPTTAFNIATSGNDDSTLGLPRPAWNDPYDPDTGFDYCAQPYMLVLSDINPSFDTDQLPGINAHFGSGITTDLSGLNVSTLADEISTAEGLSGDKYIGQSEATFDGICSEKDVTSLGSIRGLCPEEPTKRGGYYSAAVAYYGRTTDLQPSVEEDQKVTTYSVALASPLPRIELRVGPDERPITLVPFGKTISENGYSNASTNDLWPYQPANTIVDFFVETLTPSYGRFRINFEDVEQGADHDMDAIVTYEYQLIDGDGNDVSDPLLASQVRVTLTSIYASGSYIQHLGFIISGTTNDGPHLVVRDLDTLTYPSRIPASVRLPQSDTLIFSPSEDDNASAAELLKDPLWYAAKWGGYEEIDGIDGPTSQQEWDSTNNGTPDTYFFVTNPLRLEEQLNRSFADILNRASSGTAASVISNTRSGEGAIYQSIFYPEKTDTTTNANTVSWVGQIHSFMVDSYGNMREDTNPNKKLDVIGPDLDNNGRVYHEDVNMNCTLDTVEINGITITEDSNGNGVLDTEYASCVTSSNPASDAFLSQLDAIIVFNNGSFDRYYDVNGNGVLDPQERQFNVATSVSNENVRFLWNSSDWLNTIPGADIITQRSVFNSDDARRFIFTWVDGNRNGIVDDTEIKDFVWPSIAPPSLATFDATIANTSEFYSYLHLYPSFADRPTAINTLAADEDLFKQFLLAQTEREINWIRGYDYVDENGTPEPLELNGSDIPGTEMRARRFEGETWRLGDIAYSTPTAVGAPAEAYHLLYKDPSYQQFYRTYQKRRNVIYAGANDGMLHAFNGGFYDSFQKQFCRELDPTYNPIDPTSTNRDTPCISDAATDQPELGAELWAYVPYNLLPHLYWLTEVNYNHIYFVDHKPRIFDAKIFTPDDVHVNGWGTIMVVGMRLGGASIQADIDKLDGPSPTTDDPTMKSAFIIFDITDPEQKPTLLAELIMPDMGFSTSYPTMVVMKDGNGDMSFGDYNNTNPAFGENRWFLAFGSGPADANGEPVNTLLNVVDSEQRGNFYMVDMVKLGTYNELWSLNANGVLVHDLLPYFTLPDTEPDSFISDPITVDFDLDYNADVLYYGTVSGSLGDGYGGVLRRIVFDDIADPELWVADSIVIDAERPITAAPTAAVDGTGRNWVFFGTGRYFTTSDALDLSVQSYYGIKEPIDGNGSKLWWDVDRTNDLIDTTNFQIFTDANRTVSMGGPASSWQQVVDDQRLKGGWVLDFLSDSGAPEGERNLGQATLLGGVLSFTTFIPSSNICIAGGESYLWGLYYETGTAFYESIFGTREMVFEGETHNMSLRKLSLGEGLATTPNLHVGGADGSTAFVQTSTGDIIRVEQDTPLPTKSGRASWKQRESNQP</sequence>
<dbReference type="InterPro" id="IPR037524">
    <property type="entry name" value="PA14/GLEYA"/>
</dbReference>
<dbReference type="SUPFAM" id="SSF56988">
    <property type="entry name" value="Anthrax protective antigen"/>
    <property type="match status" value="1"/>
</dbReference>
<dbReference type="EMBL" id="AP025516">
    <property type="protein sequence ID" value="BDD86903.1"/>
    <property type="molecule type" value="Genomic_DNA"/>
</dbReference>
<name>A0ABM7W7I9_9BACT</name>
<accession>A0ABM7W7I9</accession>
<feature type="domain" description="PA14" evidence="3">
    <location>
        <begin position="273"/>
        <end position="431"/>
    </location>
</feature>
<feature type="signal peptide" evidence="2">
    <location>
        <begin position="1"/>
        <end position="27"/>
    </location>
</feature>
<dbReference type="InterPro" id="IPR011658">
    <property type="entry name" value="PA14_dom"/>
</dbReference>
<evidence type="ECO:0000256" key="2">
    <source>
        <dbReference type="SAM" id="SignalP"/>
    </source>
</evidence>
<evidence type="ECO:0000313" key="4">
    <source>
        <dbReference type="EMBL" id="BDD86903.1"/>
    </source>
</evidence>
<feature type="region of interest" description="Disordered" evidence="1">
    <location>
        <begin position="1927"/>
        <end position="1949"/>
    </location>
</feature>
<evidence type="ECO:0000313" key="5">
    <source>
        <dbReference type="Proteomes" id="UP000830055"/>
    </source>
</evidence>
<organism evidence="4 5">
    <name type="scientific">Desulfofustis limnaeus</name>
    <dbReference type="NCBI Taxonomy" id="2740163"/>
    <lineage>
        <taxon>Bacteria</taxon>
        <taxon>Pseudomonadati</taxon>
        <taxon>Thermodesulfobacteriota</taxon>
        <taxon>Desulfobulbia</taxon>
        <taxon>Desulfobulbales</taxon>
        <taxon>Desulfocapsaceae</taxon>
        <taxon>Desulfofustis</taxon>
    </lineage>
</organism>
<evidence type="ECO:0000256" key="1">
    <source>
        <dbReference type="SAM" id="MobiDB-lite"/>
    </source>
</evidence>
<dbReference type="PROSITE" id="PS51820">
    <property type="entry name" value="PA14"/>
    <property type="match status" value="1"/>
</dbReference>
<keyword evidence="5" id="KW-1185">Reference proteome</keyword>
<proteinExistence type="predicted"/>
<dbReference type="Pfam" id="PF07691">
    <property type="entry name" value="PA14"/>
    <property type="match status" value="1"/>
</dbReference>
<reference evidence="4 5" key="1">
    <citation type="submission" date="2022-01" db="EMBL/GenBank/DDBJ databases">
        <title>Desulfofustis limnae sp. nov., a novel mesophilic sulfate-reducing bacterium isolated from marsh soil.</title>
        <authorList>
            <person name="Watanabe M."/>
            <person name="Takahashi A."/>
            <person name="Kojima H."/>
            <person name="Fukui M."/>
        </authorList>
    </citation>
    <scope>NUCLEOTIDE SEQUENCE [LARGE SCALE GENOMIC DNA]</scope>
    <source>
        <strain evidence="4 5">PPLL</strain>
    </source>
</reference>
<feature type="chain" id="PRO_5046726218" description="PA14 domain-containing protein" evidence="2">
    <location>
        <begin position="28"/>
        <end position="1949"/>
    </location>
</feature>
<gene>
    <name evidence="4" type="ORF">DPPLL_12680</name>
</gene>